<feature type="transmembrane region" description="Helical" evidence="8">
    <location>
        <begin position="296"/>
        <end position="320"/>
    </location>
</feature>
<feature type="transmembrane region" description="Helical" evidence="8">
    <location>
        <begin position="326"/>
        <end position="348"/>
    </location>
</feature>
<feature type="transmembrane region" description="Helical" evidence="8">
    <location>
        <begin position="531"/>
        <end position="550"/>
    </location>
</feature>
<feature type="transmembrane region" description="Helical" evidence="8">
    <location>
        <begin position="663"/>
        <end position="682"/>
    </location>
</feature>
<dbReference type="PANTHER" id="PTHR42682">
    <property type="entry name" value="HYDROGENASE-4 COMPONENT F"/>
    <property type="match status" value="1"/>
</dbReference>
<dbReference type="InterPro" id="IPR001750">
    <property type="entry name" value="ND/Mrp_TM"/>
</dbReference>
<keyword evidence="10" id="KW-0830">Ubiquinone</keyword>
<dbReference type="FunCoup" id="A0LST9">
    <property type="interactions" value="5"/>
</dbReference>
<feature type="domain" description="NADH:quinone oxidoreductase/Mrp antiporter transmembrane" evidence="9">
    <location>
        <begin position="126"/>
        <end position="418"/>
    </location>
</feature>
<feature type="transmembrane region" description="Helical" evidence="8">
    <location>
        <begin position="159"/>
        <end position="182"/>
    </location>
</feature>
<feature type="transmembrane region" description="Helical" evidence="8">
    <location>
        <begin position="130"/>
        <end position="147"/>
    </location>
</feature>
<dbReference type="KEGG" id="ace:Acel_0726"/>
<keyword evidence="3 7" id="KW-0812">Transmembrane</keyword>
<evidence type="ECO:0000256" key="6">
    <source>
        <dbReference type="ARBA" id="ARBA00023136"/>
    </source>
</evidence>
<keyword evidence="4 8" id="KW-1133">Transmembrane helix</keyword>
<evidence type="ECO:0000256" key="2">
    <source>
        <dbReference type="ARBA" id="ARBA00022475"/>
    </source>
</evidence>
<dbReference type="EMBL" id="CP000481">
    <property type="protein sequence ID" value="ABK52499.1"/>
    <property type="molecule type" value="Genomic_DNA"/>
</dbReference>
<dbReference type="InParanoid" id="A0LST9"/>
<evidence type="ECO:0000256" key="1">
    <source>
        <dbReference type="ARBA" id="ARBA00004651"/>
    </source>
</evidence>
<evidence type="ECO:0000313" key="10">
    <source>
        <dbReference type="EMBL" id="ABK52499.1"/>
    </source>
</evidence>
<dbReference type="GO" id="GO:0005886">
    <property type="term" value="C:plasma membrane"/>
    <property type="evidence" value="ECO:0007669"/>
    <property type="project" value="UniProtKB-SubCell"/>
</dbReference>
<evidence type="ECO:0000256" key="3">
    <source>
        <dbReference type="ARBA" id="ARBA00022692"/>
    </source>
</evidence>
<dbReference type="HOGENOM" id="CLU_007100_8_1_11"/>
<gene>
    <name evidence="10" type="ordered locus">Acel_0726</name>
</gene>
<dbReference type="AlphaFoldDB" id="A0LST9"/>
<feature type="transmembrane region" description="Helical" evidence="8">
    <location>
        <begin position="416"/>
        <end position="444"/>
    </location>
</feature>
<feature type="transmembrane region" description="Helical" evidence="8">
    <location>
        <begin position="465"/>
        <end position="487"/>
    </location>
</feature>
<feature type="transmembrane region" description="Helical" evidence="8">
    <location>
        <begin position="205"/>
        <end position="226"/>
    </location>
</feature>
<dbReference type="Proteomes" id="UP000008221">
    <property type="component" value="Chromosome"/>
</dbReference>
<dbReference type="OrthoDB" id="9768329at2"/>
<accession>A0LST9</accession>
<dbReference type="RefSeq" id="WP_011719562.1">
    <property type="nucleotide sequence ID" value="NC_008578.1"/>
</dbReference>
<keyword evidence="5" id="KW-0560">Oxidoreductase</keyword>
<feature type="transmembrane region" description="Helical" evidence="8">
    <location>
        <begin position="36"/>
        <end position="57"/>
    </location>
</feature>
<keyword evidence="6 8" id="KW-0472">Membrane</keyword>
<dbReference type="GO" id="GO:0016491">
    <property type="term" value="F:oxidoreductase activity"/>
    <property type="evidence" value="ECO:0007669"/>
    <property type="project" value="UniProtKB-KW"/>
</dbReference>
<feature type="transmembrane region" description="Helical" evidence="8">
    <location>
        <begin position="6"/>
        <end position="24"/>
    </location>
</feature>
<evidence type="ECO:0000256" key="4">
    <source>
        <dbReference type="ARBA" id="ARBA00022989"/>
    </source>
</evidence>
<dbReference type="STRING" id="351607.Acel_0726"/>
<sequence length="684" mass="70687">MIELLIAGFACLAGAIVWDLVVPIRVGPARMGGPLLAAAGSALFVVLGARAMTGRQMTADLHRLLALPVGGLRVDHLAGLFLVICFGVAVPVLLAVAEWARRGLRRHGIGGGIALLLAAAALVIAADDVFVLVGGWELLSLAFYLLAGAPQRSGGGRAAMTAFSFGKIGGGLLLVGFLLLAAPQQGPGGWRFADLAVHLGPRHDIAYALLVAGFASKVGLLPFHVWVPPTYAAAVGPVRALLAGAAVNVGFYGLYRTAALLGRPPVWLVVAVLVVAGITAILGIAHAAVQTHLMRVIAYSSVENAGLILAGYGVALAGWYVGQPRLVAVGLLAATLQVIAHAAAKALLFVSAAGPERHVGSDDLDELVGIGRRLPASGAGLAIGSITLAGLPLTAGFVSEWFLLEALMQQFRLTGLAVKVAMAVAGALVALTTGFAGVTFVRLFGFVVLGKRNGQAATNRERGDLGWLGGSAVAILSLVCLATAAIAPEVIRFIAAGLDPLVGRDLVTQALNGPWVLQPVFADFSILSPSWLWIVLPGFLALAAGIGLTGSRLAMLRVRRVPAWRSATGGVAGHDRYTAFGYTNPTRKLLAGLLLTRTELRALEAATGGRAGSGQRGVGDVQLGYTSDVVEAVGAFLYRPLIRWTRRVVAGVKRLQSGRLEAYLAYMLAALIALLAAVAGMGHR</sequence>
<evidence type="ECO:0000256" key="8">
    <source>
        <dbReference type="SAM" id="Phobius"/>
    </source>
</evidence>
<feature type="transmembrane region" description="Helical" evidence="8">
    <location>
        <begin position="108"/>
        <end position="124"/>
    </location>
</feature>
<proteinExistence type="predicted"/>
<evidence type="ECO:0000259" key="9">
    <source>
        <dbReference type="Pfam" id="PF00361"/>
    </source>
</evidence>
<keyword evidence="11" id="KW-1185">Reference proteome</keyword>
<comment type="subcellular location">
    <subcellularLocation>
        <location evidence="1">Cell membrane</location>
        <topology evidence="1">Multi-pass membrane protein</topology>
    </subcellularLocation>
    <subcellularLocation>
        <location evidence="7">Membrane</location>
        <topology evidence="7">Multi-pass membrane protein</topology>
    </subcellularLocation>
</comment>
<feature type="transmembrane region" description="Helical" evidence="8">
    <location>
        <begin position="238"/>
        <end position="255"/>
    </location>
</feature>
<keyword evidence="2" id="KW-1003">Cell membrane</keyword>
<dbReference type="Pfam" id="PF00361">
    <property type="entry name" value="Proton_antipo_M"/>
    <property type="match status" value="1"/>
</dbReference>
<dbReference type="PANTHER" id="PTHR42682:SF3">
    <property type="entry name" value="FORMATE HYDROGENLYASE SUBUNIT 3-RELATED"/>
    <property type="match status" value="1"/>
</dbReference>
<protein>
    <submittedName>
        <fullName evidence="10">NADH/Ubiquinone/plastoquinone (Complex I)</fullName>
    </submittedName>
</protein>
<dbReference type="eggNOG" id="COG0651">
    <property type="taxonomic scope" value="Bacteria"/>
</dbReference>
<feature type="transmembrane region" description="Helical" evidence="8">
    <location>
        <begin position="267"/>
        <end position="289"/>
    </location>
</feature>
<feature type="transmembrane region" description="Helical" evidence="8">
    <location>
        <begin position="77"/>
        <end position="96"/>
    </location>
</feature>
<evidence type="ECO:0000256" key="7">
    <source>
        <dbReference type="RuleBase" id="RU000320"/>
    </source>
</evidence>
<feature type="transmembrane region" description="Helical" evidence="8">
    <location>
        <begin position="381"/>
        <end position="404"/>
    </location>
</feature>
<name>A0LST9_ACIC1</name>
<evidence type="ECO:0000313" key="11">
    <source>
        <dbReference type="Proteomes" id="UP000008221"/>
    </source>
</evidence>
<evidence type="ECO:0000256" key="5">
    <source>
        <dbReference type="ARBA" id="ARBA00023002"/>
    </source>
</evidence>
<reference evidence="10 11" key="1">
    <citation type="journal article" date="2009" name="Genome Res.">
        <title>Complete genome of the cellulolytic thermophile Acidothermus cellulolyticus 11B provides insights into its ecophysiological and evolutionary adaptations.</title>
        <authorList>
            <person name="Barabote R.D."/>
            <person name="Xie G."/>
            <person name="Leu D.H."/>
            <person name="Normand P."/>
            <person name="Necsulea A."/>
            <person name="Daubin V."/>
            <person name="Medigue C."/>
            <person name="Adney W.S."/>
            <person name="Xu X.C."/>
            <person name="Lapidus A."/>
            <person name="Parales R.E."/>
            <person name="Detter C."/>
            <person name="Pujic P."/>
            <person name="Bruce D."/>
            <person name="Lavire C."/>
            <person name="Challacombe J.F."/>
            <person name="Brettin T.S."/>
            <person name="Berry A.M."/>
        </authorList>
    </citation>
    <scope>NUCLEOTIDE SEQUENCE [LARGE SCALE GENOMIC DNA]</scope>
    <source>
        <strain evidence="11">ATCC 43068 / DSM 8971 / 11B</strain>
    </source>
</reference>
<dbReference type="InterPro" id="IPR052175">
    <property type="entry name" value="ComplexI-like_HydComp"/>
</dbReference>
<organism evidence="10 11">
    <name type="scientific">Acidothermus cellulolyticus (strain ATCC 43068 / DSM 8971 / 11B)</name>
    <dbReference type="NCBI Taxonomy" id="351607"/>
    <lineage>
        <taxon>Bacteria</taxon>
        <taxon>Bacillati</taxon>
        <taxon>Actinomycetota</taxon>
        <taxon>Actinomycetes</taxon>
        <taxon>Acidothermales</taxon>
        <taxon>Acidothermaceae</taxon>
        <taxon>Acidothermus</taxon>
    </lineage>
</organism>